<dbReference type="Proteomes" id="UP000562984">
    <property type="component" value="Unassembled WGS sequence"/>
</dbReference>
<accession>A0A849A8D1</accession>
<keyword evidence="4" id="KW-1185">Reference proteome</keyword>
<dbReference type="InterPro" id="IPR000683">
    <property type="entry name" value="Gfo/Idh/MocA-like_OxRdtase_N"/>
</dbReference>
<proteinExistence type="predicted"/>
<dbReference type="GO" id="GO:0000166">
    <property type="term" value="F:nucleotide binding"/>
    <property type="evidence" value="ECO:0007669"/>
    <property type="project" value="InterPro"/>
</dbReference>
<dbReference type="Pfam" id="PF22725">
    <property type="entry name" value="GFO_IDH_MocA_C3"/>
    <property type="match status" value="1"/>
</dbReference>
<reference evidence="3 4" key="1">
    <citation type="submission" date="2020-05" db="EMBL/GenBank/DDBJ databases">
        <title>Nakamurella sp. DB0629 isolated from air conditioner.</title>
        <authorList>
            <person name="Kim D.H."/>
            <person name="Kim D.-U."/>
        </authorList>
    </citation>
    <scope>NUCLEOTIDE SEQUENCE [LARGE SCALE GENOMIC DNA]</scope>
    <source>
        <strain evidence="3 4">DB0629</strain>
    </source>
</reference>
<dbReference type="Pfam" id="PF01408">
    <property type="entry name" value="GFO_IDH_MocA"/>
    <property type="match status" value="1"/>
</dbReference>
<organism evidence="3 4">
    <name type="scientific">Nakamurella aerolata</name>
    <dbReference type="NCBI Taxonomy" id="1656892"/>
    <lineage>
        <taxon>Bacteria</taxon>
        <taxon>Bacillati</taxon>
        <taxon>Actinomycetota</taxon>
        <taxon>Actinomycetes</taxon>
        <taxon>Nakamurellales</taxon>
        <taxon>Nakamurellaceae</taxon>
        <taxon>Nakamurella</taxon>
    </lineage>
</organism>
<evidence type="ECO:0000313" key="3">
    <source>
        <dbReference type="EMBL" id="NNG34730.1"/>
    </source>
</evidence>
<feature type="domain" description="GFO/IDH/MocA-like oxidoreductase" evidence="2">
    <location>
        <begin position="133"/>
        <end position="249"/>
    </location>
</feature>
<dbReference type="AlphaFoldDB" id="A0A849A8D1"/>
<dbReference type="Gene3D" id="3.30.360.10">
    <property type="entry name" value="Dihydrodipicolinate Reductase, domain 2"/>
    <property type="match status" value="1"/>
</dbReference>
<dbReference type="RefSeq" id="WP_171198320.1">
    <property type="nucleotide sequence ID" value="NZ_JABEND010000001.1"/>
</dbReference>
<feature type="domain" description="Gfo/Idh/MocA-like oxidoreductase N-terminal" evidence="1">
    <location>
        <begin position="5"/>
        <end position="116"/>
    </location>
</feature>
<dbReference type="InterPro" id="IPR055170">
    <property type="entry name" value="GFO_IDH_MocA-like_dom"/>
</dbReference>
<dbReference type="EMBL" id="JABEND010000001">
    <property type="protein sequence ID" value="NNG34730.1"/>
    <property type="molecule type" value="Genomic_DNA"/>
</dbReference>
<sequence length="349" mass="36751">MSTPLRVGVIGVGMMGADHANRLANRIAGAQLTVVSDPRADQATAVAQQYGARAEADPLRLIAADDVDAVLIASPGVAHPEQLLACIAAGKPTLCEKPMTMDSESSIAVLRAEAAAAEPVLQIGFMRRFDPGYVELKALLDSGELGRLLLLHNVHRNKQVPNPDFRSEMIVRDSLVHEVDVARFLFDEEITAIQVLSPAPSSLAGAGVIDPQVAIFTMAGGGMVTSEVFCNSQTGYEVRCEAVAERGSVIAGQPWNTLYRTTVDSVAGAGGTGGSVGRWGGRLPDDFTQRFARAYDIEVQAWVDAARRGERIGPSAWDGYAATAVCTAGMQSLVSGERVAVDLIAPPGA</sequence>
<dbReference type="PANTHER" id="PTHR43593:SF1">
    <property type="entry name" value="INOSITOL 2-DEHYDROGENASE"/>
    <property type="match status" value="1"/>
</dbReference>
<evidence type="ECO:0000313" key="4">
    <source>
        <dbReference type="Proteomes" id="UP000562984"/>
    </source>
</evidence>
<comment type="caution">
    <text evidence="3">The sequence shown here is derived from an EMBL/GenBank/DDBJ whole genome shotgun (WGS) entry which is preliminary data.</text>
</comment>
<dbReference type="SUPFAM" id="SSF51735">
    <property type="entry name" value="NAD(P)-binding Rossmann-fold domains"/>
    <property type="match status" value="1"/>
</dbReference>
<dbReference type="InterPro" id="IPR036291">
    <property type="entry name" value="NAD(P)-bd_dom_sf"/>
</dbReference>
<dbReference type="Gene3D" id="3.40.50.720">
    <property type="entry name" value="NAD(P)-binding Rossmann-like Domain"/>
    <property type="match status" value="1"/>
</dbReference>
<evidence type="ECO:0000259" key="1">
    <source>
        <dbReference type="Pfam" id="PF01408"/>
    </source>
</evidence>
<evidence type="ECO:0000259" key="2">
    <source>
        <dbReference type="Pfam" id="PF22725"/>
    </source>
</evidence>
<dbReference type="InterPro" id="IPR050424">
    <property type="entry name" value="Gfo-Idh-MocA_inositol_DH"/>
</dbReference>
<name>A0A849A8D1_9ACTN</name>
<gene>
    <name evidence="3" type="ORF">HKD39_03125</name>
</gene>
<protein>
    <submittedName>
        <fullName evidence="3">Gfo/Idh/MocA family oxidoreductase</fullName>
    </submittedName>
</protein>
<dbReference type="PANTHER" id="PTHR43593">
    <property type="match status" value="1"/>
</dbReference>
<dbReference type="SUPFAM" id="SSF55347">
    <property type="entry name" value="Glyceraldehyde-3-phosphate dehydrogenase-like, C-terminal domain"/>
    <property type="match status" value="1"/>
</dbReference>